<dbReference type="EMBL" id="DVOB01000112">
    <property type="protein sequence ID" value="HIU96065.1"/>
    <property type="molecule type" value="Genomic_DNA"/>
</dbReference>
<proteinExistence type="predicted"/>
<reference evidence="1" key="2">
    <citation type="journal article" date="2021" name="PeerJ">
        <title>Extensive microbial diversity within the chicken gut microbiome revealed by metagenomics and culture.</title>
        <authorList>
            <person name="Gilroy R."/>
            <person name="Ravi A."/>
            <person name="Getino M."/>
            <person name="Pursley I."/>
            <person name="Horton D.L."/>
            <person name="Alikhan N.F."/>
            <person name="Baker D."/>
            <person name="Gharbi K."/>
            <person name="Hall N."/>
            <person name="Watson M."/>
            <person name="Adriaenssens E.M."/>
            <person name="Foster-Nyarko E."/>
            <person name="Jarju S."/>
            <person name="Secka A."/>
            <person name="Antonio M."/>
            <person name="Oren A."/>
            <person name="Chaudhuri R.R."/>
            <person name="La Ragione R."/>
            <person name="Hildebrand F."/>
            <person name="Pallen M.J."/>
        </authorList>
    </citation>
    <scope>NUCLEOTIDE SEQUENCE</scope>
    <source>
        <strain evidence="1">ChiSjej4B22-8349</strain>
    </source>
</reference>
<evidence type="ECO:0000313" key="2">
    <source>
        <dbReference type="Proteomes" id="UP000824130"/>
    </source>
</evidence>
<comment type="caution">
    <text evidence="1">The sequence shown here is derived from an EMBL/GenBank/DDBJ whole genome shotgun (WGS) entry which is preliminary data.</text>
</comment>
<gene>
    <name evidence="1" type="ORF">IAD25_05055</name>
</gene>
<evidence type="ECO:0000313" key="1">
    <source>
        <dbReference type="EMBL" id="HIU96065.1"/>
    </source>
</evidence>
<accession>A0A9D1N716</accession>
<sequence length="134" mass="14498">MFNGVVAALEAGELSSEDGTSGALDLAWQINGATEYGYYNFSPETNDMSFATLHEETNPDNLFWGTGKGSVFADTSEATMSLLEKAAAVEAGEDVSFDEEITIYENAAAAQQQQLKAAMDREIAAMNEFAELYR</sequence>
<protein>
    <submittedName>
        <fullName evidence="1">Uncharacterized protein</fullName>
    </submittedName>
</protein>
<dbReference type="AlphaFoldDB" id="A0A9D1N716"/>
<name>A0A9D1N716_9FIRM</name>
<dbReference type="Proteomes" id="UP000824130">
    <property type="component" value="Unassembled WGS sequence"/>
</dbReference>
<organism evidence="1 2">
    <name type="scientific">Candidatus Allocopromorpha excrementipullorum</name>
    <dbReference type="NCBI Taxonomy" id="2840743"/>
    <lineage>
        <taxon>Bacteria</taxon>
        <taxon>Bacillati</taxon>
        <taxon>Bacillota</taxon>
        <taxon>Clostridia</taxon>
        <taxon>Eubacteriales</taxon>
        <taxon>Eubacteriaceae</taxon>
        <taxon>Eubacteriaceae incertae sedis</taxon>
        <taxon>Candidatus Allocopromorpha</taxon>
    </lineage>
</organism>
<reference evidence="1" key="1">
    <citation type="submission" date="2020-10" db="EMBL/GenBank/DDBJ databases">
        <authorList>
            <person name="Gilroy R."/>
        </authorList>
    </citation>
    <scope>NUCLEOTIDE SEQUENCE</scope>
    <source>
        <strain evidence="1">ChiSjej4B22-8349</strain>
    </source>
</reference>